<dbReference type="InParanoid" id="A0A4S2MUA6"/>
<dbReference type="GO" id="GO:0000981">
    <property type="term" value="F:DNA-binding transcription factor activity, RNA polymerase II-specific"/>
    <property type="evidence" value="ECO:0007669"/>
    <property type="project" value="InterPro"/>
</dbReference>
<proteinExistence type="predicted"/>
<dbReference type="PANTHER" id="PTHR46910">
    <property type="entry name" value="TRANSCRIPTION FACTOR PDR1"/>
    <property type="match status" value="1"/>
</dbReference>
<keyword evidence="4" id="KW-0539">Nucleus</keyword>
<evidence type="ECO:0000313" key="7">
    <source>
        <dbReference type="EMBL" id="TGZ80142.1"/>
    </source>
</evidence>
<dbReference type="SMART" id="SM00066">
    <property type="entry name" value="GAL4"/>
    <property type="match status" value="1"/>
</dbReference>
<feature type="region of interest" description="Disordered" evidence="5">
    <location>
        <begin position="142"/>
        <end position="172"/>
    </location>
</feature>
<dbReference type="STRING" id="341454.A0A4S2MUA6"/>
<evidence type="ECO:0000256" key="4">
    <source>
        <dbReference type="ARBA" id="ARBA00023242"/>
    </source>
</evidence>
<name>A0A4S2MUA6_9PEZI</name>
<dbReference type="GO" id="GO:0003677">
    <property type="term" value="F:DNA binding"/>
    <property type="evidence" value="ECO:0007669"/>
    <property type="project" value="UniProtKB-KW"/>
</dbReference>
<accession>A0A4S2MUA6</accession>
<gene>
    <name evidence="7" type="ORF">EX30DRAFT_372400</name>
</gene>
<protein>
    <recommendedName>
        <fullName evidence="6">Zn(2)-C6 fungal-type domain-containing protein</fullName>
    </recommendedName>
</protein>
<dbReference type="SUPFAM" id="SSF57701">
    <property type="entry name" value="Zn2/Cys6 DNA-binding domain"/>
    <property type="match status" value="1"/>
</dbReference>
<keyword evidence="2" id="KW-0479">Metal-binding</keyword>
<dbReference type="CDD" id="cd00067">
    <property type="entry name" value="GAL4"/>
    <property type="match status" value="1"/>
</dbReference>
<dbReference type="EMBL" id="ML220126">
    <property type="protein sequence ID" value="TGZ80142.1"/>
    <property type="molecule type" value="Genomic_DNA"/>
</dbReference>
<dbReference type="Gene3D" id="4.10.240.10">
    <property type="entry name" value="Zn(2)-C6 fungal-type DNA-binding domain"/>
    <property type="match status" value="1"/>
</dbReference>
<evidence type="ECO:0000259" key="6">
    <source>
        <dbReference type="PROSITE" id="PS50048"/>
    </source>
</evidence>
<dbReference type="AlphaFoldDB" id="A0A4S2MUA6"/>
<keyword evidence="3" id="KW-0238">DNA-binding</keyword>
<sequence length="351" mass="38774">MTSVAGHDGQTAKEHARKRVARACDRCRLKKGKCDGRDQCAKCVSADVMCIYTDRKPPVHKTISSAAAEALQSENLTLKKSIITLYKALVLARSEQLPLIEGVDWDSDKVANGKSGRALNHIISQEARVDNRISGEEFASYDSDTQANEHHSHDGSTLPCPDSPNSQYSYSPRSSTADLSWMYETPGAEEFENRRLKKRKSSRYSYSPAAETIGLAGTPESTMQEAVMVQHPNGAPFIDPNLLQPTGSIGSTFNHPPTPPTPLDTADFLRPCPSRLGSEHMPWSNEEQQMLFDNPMIMAPQYDVQQGGMMVTHAPGSSIVTTAPPPQDVMWANAQYYQYLGEKEELRRFGL</sequence>
<keyword evidence="8" id="KW-1185">Reference proteome</keyword>
<dbReference type="PROSITE" id="PS00463">
    <property type="entry name" value="ZN2_CY6_FUNGAL_1"/>
    <property type="match status" value="1"/>
</dbReference>
<evidence type="ECO:0000256" key="2">
    <source>
        <dbReference type="ARBA" id="ARBA00022723"/>
    </source>
</evidence>
<evidence type="ECO:0000256" key="1">
    <source>
        <dbReference type="ARBA" id="ARBA00004123"/>
    </source>
</evidence>
<evidence type="ECO:0000256" key="3">
    <source>
        <dbReference type="ARBA" id="ARBA00023125"/>
    </source>
</evidence>
<organism evidence="7 8">
    <name type="scientific">Ascodesmis nigricans</name>
    <dbReference type="NCBI Taxonomy" id="341454"/>
    <lineage>
        <taxon>Eukaryota</taxon>
        <taxon>Fungi</taxon>
        <taxon>Dikarya</taxon>
        <taxon>Ascomycota</taxon>
        <taxon>Pezizomycotina</taxon>
        <taxon>Pezizomycetes</taxon>
        <taxon>Pezizales</taxon>
        <taxon>Ascodesmidaceae</taxon>
        <taxon>Ascodesmis</taxon>
    </lineage>
</organism>
<feature type="domain" description="Zn(2)-C6 fungal-type" evidence="6">
    <location>
        <begin position="23"/>
        <end position="52"/>
    </location>
</feature>
<dbReference type="InterPro" id="IPR036864">
    <property type="entry name" value="Zn2-C6_fun-type_DNA-bd_sf"/>
</dbReference>
<dbReference type="PANTHER" id="PTHR46910:SF3">
    <property type="entry name" value="HALOTOLERANCE PROTEIN 9-RELATED"/>
    <property type="match status" value="1"/>
</dbReference>
<dbReference type="InterPro" id="IPR001138">
    <property type="entry name" value="Zn2Cys6_DnaBD"/>
</dbReference>
<dbReference type="InterPro" id="IPR050987">
    <property type="entry name" value="AtrR-like"/>
</dbReference>
<reference evidence="7 8" key="1">
    <citation type="submission" date="2019-04" db="EMBL/GenBank/DDBJ databases">
        <title>Comparative genomics and transcriptomics to analyze fruiting body development in filamentous ascomycetes.</title>
        <authorList>
            <consortium name="DOE Joint Genome Institute"/>
            <person name="Lutkenhaus R."/>
            <person name="Traeger S."/>
            <person name="Breuer J."/>
            <person name="Kuo A."/>
            <person name="Lipzen A."/>
            <person name="Pangilinan J."/>
            <person name="Dilworth D."/>
            <person name="Sandor L."/>
            <person name="Poggeler S."/>
            <person name="Barry K."/>
            <person name="Grigoriev I.V."/>
            <person name="Nowrousian M."/>
        </authorList>
    </citation>
    <scope>NUCLEOTIDE SEQUENCE [LARGE SCALE GENOMIC DNA]</scope>
    <source>
        <strain evidence="7 8">CBS 389.68</strain>
    </source>
</reference>
<evidence type="ECO:0000313" key="8">
    <source>
        <dbReference type="Proteomes" id="UP000298138"/>
    </source>
</evidence>
<dbReference type="GO" id="GO:0008270">
    <property type="term" value="F:zinc ion binding"/>
    <property type="evidence" value="ECO:0007669"/>
    <property type="project" value="InterPro"/>
</dbReference>
<feature type="compositionally biased region" description="Polar residues" evidence="5">
    <location>
        <begin position="163"/>
        <end position="172"/>
    </location>
</feature>
<dbReference type="GO" id="GO:0005634">
    <property type="term" value="C:nucleus"/>
    <property type="evidence" value="ECO:0007669"/>
    <property type="project" value="UniProtKB-SubCell"/>
</dbReference>
<dbReference type="Pfam" id="PF00172">
    <property type="entry name" value="Zn_clus"/>
    <property type="match status" value="1"/>
</dbReference>
<dbReference type="Proteomes" id="UP000298138">
    <property type="component" value="Unassembled WGS sequence"/>
</dbReference>
<dbReference type="OrthoDB" id="4151048at2759"/>
<evidence type="ECO:0000256" key="5">
    <source>
        <dbReference type="SAM" id="MobiDB-lite"/>
    </source>
</evidence>
<comment type="subcellular location">
    <subcellularLocation>
        <location evidence="1">Nucleus</location>
    </subcellularLocation>
</comment>
<dbReference type="PROSITE" id="PS50048">
    <property type="entry name" value="ZN2_CY6_FUNGAL_2"/>
    <property type="match status" value="1"/>
</dbReference>